<keyword evidence="2 3" id="KW-0732">Signal</keyword>
<evidence type="ECO:0000313" key="4">
    <source>
        <dbReference type="EMBL" id="KPQ09280.1"/>
    </source>
</evidence>
<dbReference type="EMBL" id="LJXT01000146">
    <property type="protein sequence ID" value="KPQ09280.1"/>
    <property type="molecule type" value="Genomic_DNA"/>
</dbReference>
<accession>A0A0P8A288</accession>
<feature type="signal peptide" evidence="3">
    <location>
        <begin position="1"/>
        <end position="23"/>
    </location>
</feature>
<gene>
    <name evidence="4" type="ORF">HLUCCX10_16455</name>
</gene>
<proteinExistence type="inferred from homology"/>
<reference evidence="4 5" key="1">
    <citation type="submission" date="2015-09" db="EMBL/GenBank/DDBJ databases">
        <title>Identification and resolution of microdiversity through metagenomic sequencing of parallel consortia.</title>
        <authorList>
            <person name="Nelson W.C."/>
            <person name="Romine M.F."/>
            <person name="Lindemann S.R."/>
        </authorList>
    </citation>
    <scope>NUCLEOTIDE SEQUENCE [LARGE SCALE GENOMIC DNA]</scope>
    <source>
        <strain evidence="4">HL-49</strain>
    </source>
</reference>
<dbReference type="STRING" id="1305737.GCA_000526355_00579"/>
<comment type="caution">
    <text evidence="4">The sequence shown here is derived from an EMBL/GenBank/DDBJ whole genome shotgun (WGS) entry which is preliminary data.</text>
</comment>
<evidence type="ECO:0000313" key="5">
    <source>
        <dbReference type="Proteomes" id="UP000050421"/>
    </source>
</evidence>
<sequence length="219" mass="23170">MNKPNCFFIALIFLFSISLAAFSQESQSEREEELVSNQIISPDVMLPSNSATVMQVGNRNNAAVFQQGQNLVMLNQNGDNNVGYVDQAGGQNRAILTQLGNSNDAGLWTIGQNITLNANQAGNNNTINAYIENDGIGARIATLNQQGNSNQIDVALLGNGFIGSGNQTFEATQIGNGSSLTALIDPFQSPVSVTQTSGSGGAGMTLNISTTTFNFPMRQ</sequence>
<dbReference type="GO" id="GO:0007155">
    <property type="term" value="P:cell adhesion"/>
    <property type="evidence" value="ECO:0007669"/>
    <property type="project" value="InterPro"/>
</dbReference>
<dbReference type="InterPro" id="IPR009742">
    <property type="entry name" value="Curlin_rpt"/>
</dbReference>
<protein>
    <submittedName>
        <fullName evidence="4">Curlin surface protein</fullName>
    </submittedName>
</protein>
<dbReference type="AlphaFoldDB" id="A0A0P8A288"/>
<feature type="chain" id="PRO_5006147601" evidence="3">
    <location>
        <begin position="24"/>
        <end position="219"/>
    </location>
</feature>
<dbReference type="GO" id="GO:0009289">
    <property type="term" value="C:pilus"/>
    <property type="evidence" value="ECO:0007669"/>
    <property type="project" value="InterPro"/>
</dbReference>
<evidence type="ECO:0000256" key="3">
    <source>
        <dbReference type="SAM" id="SignalP"/>
    </source>
</evidence>
<evidence type="ECO:0000256" key="2">
    <source>
        <dbReference type="ARBA" id="ARBA00022729"/>
    </source>
</evidence>
<dbReference type="Proteomes" id="UP000050421">
    <property type="component" value="Unassembled WGS sequence"/>
</dbReference>
<dbReference type="Pfam" id="PF07012">
    <property type="entry name" value="Curlin_rpt"/>
    <property type="match status" value="1"/>
</dbReference>
<organism evidence="4 5">
    <name type="scientific">Algoriphagus marincola HL-49</name>
    <dbReference type="NCBI Taxonomy" id="1305737"/>
    <lineage>
        <taxon>Bacteria</taxon>
        <taxon>Pseudomonadati</taxon>
        <taxon>Bacteroidota</taxon>
        <taxon>Cytophagia</taxon>
        <taxon>Cytophagales</taxon>
        <taxon>Cyclobacteriaceae</taxon>
        <taxon>Algoriphagus</taxon>
    </lineage>
</organism>
<name>A0A0P8A288_9BACT</name>
<dbReference type="PATRIC" id="fig|1305737.6.peg.282"/>
<dbReference type="OrthoDB" id="828196at2"/>
<evidence type="ECO:0000256" key="1">
    <source>
        <dbReference type="ARBA" id="ARBA00009766"/>
    </source>
</evidence>
<comment type="similarity">
    <text evidence="1">Belongs to the CsgA/CsgB family.</text>
</comment>